<organism evidence="2 3">
    <name type="scientific">Wohlfahrtiimonas larvae</name>
    <dbReference type="NCBI Taxonomy" id="1157986"/>
    <lineage>
        <taxon>Bacteria</taxon>
        <taxon>Pseudomonadati</taxon>
        <taxon>Pseudomonadota</taxon>
        <taxon>Gammaproteobacteria</taxon>
        <taxon>Cardiobacteriales</taxon>
        <taxon>Ignatzschineriaceae</taxon>
        <taxon>Wohlfahrtiimonas</taxon>
    </lineage>
</organism>
<proteinExistence type="predicted"/>
<reference evidence="3" key="1">
    <citation type="journal article" date="2019" name="Int. J. Syst. Evol. Microbiol.">
        <title>The Global Catalogue of Microorganisms (GCM) 10K type strain sequencing project: providing services to taxonomists for standard genome sequencing and annotation.</title>
        <authorList>
            <consortium name="The Broad Institute Genomics Platform"/>
            <consortium name="The Broad Institute Genome Sequencing Center for Infectious Disease"/>
            <person name="Wu L."/>
            <person name="Ma J."/>
        </authorList>
    </citation>
    <scope>NUCLEOTIDE SEQUENCE [LARGE SCALE GENOMIC DNA]</scope>
    <source>
        <strain evidence="3">JCM 18424</strain>
    </source>
</reference>
<feature type="chain" id="PRO_5046185936" evidence="1">
    <location>
        <begin position="23"/>
        <end position="734"/>
    </location>
</feature>
<keyword evidence="3" id="KW-1185">Reference proteome</keyword>
<dbReference type="RefSeq" id="WP_077925340.1">
    <property type="nucleotide sequence ID" value="NZ_BAABKE010000004.1"/>
</dbReference>
<dbReference type="Proteomes" id="UP001500631">
    <property type="component" value="Unassembled WGS sequence"/>
</dbReference>
<evidence type="ECO:0000256" key="1">
    <source>
        <dbReference type="SAM" id="SignalP"/>
    </source>
</evidence>
<keyword evidence="1" id="KW-0732">Signal</keyword>
<evidence type="ECO:0000313" key="3">
    <source>
        <dbReference type="Proteomes" id="UP001500631"/>
    </source>
</evidence>
<evidence type="ECO:0000313" key="2">
    <source>
        <dbReference type="EMBL" id="GAA5099258.1"/>
    </source>
</evidence>
<dbReference type="EMBL" id="BAABKE010000004">
    <property type="protein sequence ID" value="GAA5099258.1"/>
    <property type="molecule type" value="Genomic_DNA"/>
</dbReference>
<name>A0ABP9MNH7_9GAMM</name>
<comment type="caution">
    <text evidence="2">The sequence shown here is derived from an EMBL/GenBank/DDBJ whole genome shotgun (WGS) entry which is preliminary data.</text>
</comment>
<feature type="signal peptide" evidence="1">
    <location>
        <begin position="1"/>
        <end position="22"/>
    </location>
</feature>
<accession>A0ABP9MNH7</accession>
<sequence>MGKRIIQSLSLLNLLALPFANAGGGEPSYNNSIIFGHSEISSNLPYLTPYNDTRVNAILQLNDNVVEEQLLMAIKENDWYADNTPNPLSLPVHTSLFVRSNYDLTKERLPELVAVVKKLHQDYFQYWENNQEDLKQKGIWFVDPEIALKCEYYCSISDLNATLDYIDAVEKSSMSAAQKYTLSYARYQLFQEKEYFTMTQDNFDLSNDASRDFYRYLEVAMYFNNKEYKLAKEVSHSLLQSDNTWLKETSLYLQGRLSLKEAQDQLVDEWEGTISNNEEGKAWIDQSRAEFKTYMDQYPNGLYFNSAQGLLRRLNWLSGNNVAVVRELERWYQAPDQYLQKDHRYNERLLDLLLEVDRKVVDRYENQDVLVENPQLLAVRILQSLRYYTYAYGAKIDYSFEHLVGQYQSHFKDQPRLYQYLVATYYSEIDPQPKKVVELLPVLDESKQTLTTFELSEQILRAQAFEAQKRWSAAETIWQELYKRTNTPLQRELIEVGIADNYVLADRVDLAFTANSIVQNPALRDSLIEDYVSRGFVIDLIKDGYIGDDQTRAKWLYIQLTKDVKTINPTEFFEDIKLVDQFKNVDVKDVAHFDFFNQSIKNAYQYQCGTPMDVMQQLASNPNDSHNQMCYSFMVERMPAYTVLGDHQFTHLKPSNWAEQIVTNYDSYRKVIDNPKANKDDRALALYHGINCYNRGINRCDDKEIPKSERKRWFDTLKREHSDSQWAKQQKYYW</sequence>
<protein>
    <submittedName>
        <fullName evidence="2">Uncharacterized protein</fullName>
    </submittedName>
</protein>
<gene>
    <name evidence="2" type="ORF">GCM10023338_12530</name>
</gene>